<protein>
    <recommendedName>
        <fullName evidence="5">L-lysine 6-oxidase</fullName>
    </recommendedName>
</protein>
<proteinExistence type="predicted"/>
<feature type="domain" description="L-lysine epsilon oxidase C-terminal" evidence="2">
    <location>
        <begin position="386"/>
        <end position="503"/>
    </location>
</feature>
<dbReference type="GO" id="GO:1900191">
    <property type="term" value="P:negative regulation of single-species biofilm formation"/>
    <property type="evidence" value="ECO:0007669"/>
    <property type="project" value="InterPro"/>
</dbReference>
<dbReference type="KEGG" id="mgm:Mmc1_0290"/>
<evidence type="ECO:0000313" key="4">
    <source>
        <dbReference type="Proteomes" id="UP000002586"/>
    </source>
</evidence>
<dbReference type="EMBL" id="CP000471">
    <property type="protein sequence ID" value="ABK42817.1"/>
    <property type="molecule type" value="Genomic_DNA"/>
</dbReference>
<dbReference type="InterPro" id="IPR041168">
    <property type="entry name" value="LodA_N"/>
</dbReference>
<dbReference type="InterPro" id="IPR033797">
    <property type="entry name" value="LodA"/>
</dbReference>
<dbReference type="AlphaFoldDB" id="A0L4C4"/>
<dbReference type="Pfam" id="PF17990">
    <property type="entry name" value="LodA_N"/>
    <property type="match status" value="1"/>
</dbReference>
<accession>A0L4C4</accession>
<dbReference type="STRING" id="156889.Mmc1_0290"/>
<evidence type="ECO:0000259" key="1">
    <source>
        <dbReference type="Pfam" id="PF17990"/>
    </source>
</evidence>
<reference evidence="3 4" key="2">
    <citation type="journal article" date="2012" name="Int. J. Syst. Evol. Microbiol.">
        <title>Magnetococcus marinus gen. nov., sp. nov., a marine, magnetotactic bacterium that represents a novel lineage (Magnetococcaceae fam. nov.; Magnetococcales ord. nov.) at the base of the Alphaproteobacteria.</title>
        <authorList>
            <person name="Bazylinski D.A."/>
            <person name="Williams T.J."/>
            <person name="Lefevre C.T."/>
            <person name="Berg R.J."/>
            <person name="Zhang C.L."/>
            <person name="Bowser S.S."/>
            <person name="Dean A.J."/>
            <person name="Beveridge T.J."/>
        </authorList>
    </citation>
    <scope>NUCLEOTIDE SEQUENCE [LARGE SCALE GENOMIC DNA]</scope>
    <source>
        <strain evidence="4">ATCC BAA-1437 / JCM 17883 / MC-1</strain>
    </source>
</reference>
<dbReference type="RefSeq" id="WP_011711989.1">
    <property type="nucleotide sequence ID" value="NC_008576.1"/>
</dbReference>
<dbReference type="HOGENOM" id="CLU_012035_1_0_5"/>
<feature type="domain" description="L-Lysine epsilon oxidase N-terminal" evidence="1">
    <location>
        <begin position="15"/>
        <end position="252"/>
    </location>
</feature>
<sequence length="608" mass="67646">MSHPTFNATTQITVYPAIGIARVGDSQGFYIGPETACAMPTDLTGQTVDQNGLRDAEQKMKRQAARFSLYATDDQGQVFEVTPATPGVKRIEWTVHLANKKSIWYEFQTNPGELGYAPNHPLRNADITDPAQRQGMMIDPGPRQVVAQPNQQQIFFASFDDSQSEIPHSFPPAHTKPYAITTLGDLSFDAKGNLLVVGGHGRSGCQMSKDNCQITAYANNDGWFDDTSDGPVDAQITLEDGQVIEAKGAWVIAGPPAYAPEVANMVTLYDTIFDTAVCKLGARPDIFAQGMWKKGADGYKPSFVDEILPLIKRGDGYPWVVAIPPKPHRLQYDVLGDPDPGYDPMRQRILNYLRAPGDENVLIDPSRGGTMMPYLAGDGCIGTTNETKSRYMRLTDTQYFMLEQWANGYFRTESAPVNHPGEAISRGVLENCVGGPFSPGIEMTWVSRLPQIYAEPLRIRKKPQITFPLSLDWDPLVGLEPGDVTKFMAIPWQADFNLCSSQPIQGRTLWWWPAQRPLNVYTPLKEEIDFSQPLQQLVEGKQIKQVAWVGEDYNMNGGSYLTFPTYMQMVEHWKELGFIINVSRDPEQPLLVEVARTLPRAGLDSTDS</sequence>
<organism evidence="3 4">
    <name type="scientific">Magnetococcus marinus (strain ATCC BAA-1437 / JCM 17883 / MC-1)</name>
    <dbReference type="NCBI Taxonomy" id="156889"/>
    <lineage>
        <taxon>Bacteria</taxon>
        <taxon>Pseudomonadati</taxon>
        <taxon>Pseudomonadota</taxon>
        <taxon>Magnetococcia</taxon>
        <taxon>Magnetococcales</taxon>
        <taxon>Magnetococcaceae</taxon>
        <taxon>Magnetococcus</taxon>
    </lineage>
</organism>
<gene>
    <name evidence="3" type="ordered locus">Mmc1_0290</name>
</gene>
<evidence type="ECO:0008006" key="5">
    <source>
        <dbReference type="Google" id="ProtNLM"/>
    </source>
</evidence>
<dbReference type="Proteomes" id="UP000002586">
    <property type="component" value="Chromosome"/>
</dbReference>
<dbReference type="CDD" id="cd14732">
    <property type="entry name" value="LodA"/>
    <property type="match status" value="1"/>
</dbReference>
<dbReference type="GO" id="GO:0033736">
    <property type="term" value="F:L-lysine 6-oxidase activity"/>
    <property type="evidence" value="ECO:0007669"/>
    <property type="project" value="InterPro"/>
</dbReference>
<name>A0L4C4_MAGMM</name>
<reference evidence="4" key="1">
    <citation type="journal article" date="2009" name="Appl. Environ. Microbiol.">
        <title>Complete genome sequence of the chemolithoautotrophic marine magnetotactic coccus strain MC-1.</title>
        <authorList>
            <person name="Schubbe S."/>
            <person name="Williams T.J."/>
            <person name="Xie G."/>
            <person name="Kiss H.E."/>
            <person name="Brettin T.S."/>
            <person name="Martinez D."/>
            <person name="Ross C.A."/>
            <person name="Schuler D."/>
            <person name="Cox B.L."/>
            <person name="Nealson K.H."/>
            <person name="Bazylinski D.A."/>
        </authorList>
    </citation>
    <scope>NUCLEOTIDE SEQUENCE [LARGE SCALE GENOMIC DNA]</scope>
    <source>
        <strain evidence="4">ATCC BAA-1437 / JCM 17883 / MC-1</strain>
    </source>
</reference>
<dbReference type="OrthoDB" id="336698at2"/>
<dbReference type="Pfam" id="PF18417">
    <property type="entry name" value="LodA_C"/>
    <property type="match status" value="1"/>
</dbReference>
<dbReference type="eggNOG" id="ENOG502Z8IE">
    <property type="taxonomic scope" value="Bacteria"/>
</dbReference>
<evidence type="ECO:0000259" key="2">
    <source>
        <dbReference type="Pfam" id="PF18417"/>
    </source>
</evidence>
<dbReference type="InterPro" id="IPR041173">
    <property type="entry name" value="LodA_C"/>
</dbReference>
<dbReference type="GO" id="GO:0031640">
    <property type="term" value="P:killing of cells of another organism"/>
    <property type="evidence" value="ECO:0007669"/>
    <property type="project" value="InterPro"/>
</dbReference>
<keyword evidence="4" id="KW-1185">Reference proteome</keyword>
<evidence type="ECO:0000313" key="3">
    <source>
        <dbReference type="EMBL" id="ABK42817.1"/>
    </source>
</evidence>